<dbReference type="GO" id="GO:0005778">
    <property type="term" value="C:peroxisomal membrane"/>
    <property type="evidence" value="ECO:0007669"/>
    <property type="project" value="TreeGrafter"/>
</dbReference>
<organism evidence="7 8">
    <name type="scientific">Cavenderia fasciculata</name>
    <name type="common">Slime mold</name>
    <name type="synonym">Dictyostelium fasciculatum</name>
    <dbReference type="NCBI Taxonomy" id="261658"/>
    <lineage>
        <taxon>Eukaryota</taxon>
        <taxon>Amoebozoa</taxon>
        <taxon>Evosea</taxon>
        <taxon>Eumycetozoa</taxon>
        <taxon>Dictyostelia</taxon>
        <taxon>Acytosteliales</taxon>
        <taxon>Cavenderiaceae</taxon>
        <taxon>Cavenderia</taxon>
    </lineage>
</organism>
<feature type="transmembrane region" description="Helical" evidence="6">
    <location>
        <begin position="112"/>
        <end position="133"/>
    </location>
</feature>
<keyword evidence="4 6" id="KW-1133">Transmembrane helix</keyword>
<dbReference type="RefSeq" id="XP_004350783.1">
    <property type="nucleotide sequence ID" value="XM_004350732.1"/>
</dbReference>
<dbReference type="GeneID" id="14865826"/>
<comment type="subcellular location">
    <subcellularLocation>
        <location evidence="1">Membrane</location>
        <topology evidence="1">Multi-pass membrane protein</topology>
    </subcellularLocation>
</comment>
<dbReference type="OMA" id="TDTNKDA"/>
<dbReference type="InterPro" id="IPR007248">
    <property type="entry name" value="Mpv17_PMP22"/>
</dbReference>
<evidence type="ECO:0000313" key="8">
    <source>
        <dbReference type="Proteomes" id="UP000007797"/>
    </source>
</evidence>
<sequence>MSSTNRLFTRLFPRLSKFGQRAYSGYVDALHTKPILTKAVTTGTLYFISDTISQHLENRKKASDEWKFDYVRAFKFSVFGFVITGPTFHFWYHILDTSFPKKVFSHVIIKAALDQIICAPIFDAVFFMGMGVLDGKSKEDIYTKLKNDWLRTYLVDCAVWPICNIVSFRYISNKQRVLFMNIVNIGWAAFLASINAGH</sequence>
<dbReference type="PANTHER" id="PTHR11266:SF80">
    <property type="entry name" value="PEROXISOMAL MEMBRANE PROTEIN 2"/>
    <property type="match status" value="1"/>
</dbReference>
<feature type="transmembrane region" description="Helical" evidence="6">
    <location>
        <begin position="73"/>
        <end position="92"/>
    </location>
</feature>
<evidence type="ECO:0000256" key="2">
    <source>
        <dbReference type="ARBA" id="ARBA00006824"/>
    </source>
</evidence>
<keyword evidence="5 6" id="KW-0472">Membrane</keyword>
<dbReference type="Proteomes" id="UP000007797">
    <property type="component" value="Unassembled WGS sequence"/>
</dbReference>
<reference evidence="8" key="1">
    <citation type="journal article" date="2011" name="Genome Res.">
        <title>Phylogeny-wide analysis of social amoeba genomes highlights ancient origins for complex intercellular communication.</title>
        <authorList>
            <person name="Heidel A.J."/>
            <person name="Lawal H.M."/>
            <person name="Felder M."/>
            <person name="Schilde C."/>
            <person name="Helps N.R."/>
            <person name="Tunggal B."/>
            <person name="Rivero F."/>
            <person name="John U."/>
            <person name="Schleicher M."/>
            <person name="Eichinger L."/>
            <person name="Platzer M."/>
            <person name="Noegel A.A."/>
            <person name="Schaap P."/>
            <person name="Gloeckner G."/>
        </authorList>
    </citation>
    <scope>NUCLEOTIDE SEQUENCE [LARGE SCALE GENOMIC DNA]</scope>
    <source>
        <strain evidence="8">SH3</strain>
    </source>
</reference>
<evidence type="ECO:0000313" key="7">
    <source>
        <dbReference type="EMBL" id="EGG14075.1"/>
    </source>
</evidence>
<dbReference type="KEGG" id="dfa:DFA_11838"/>
<dbReference type="STRING" id="1054147.F4QEC8"/>
<keyword evidence="3 6" id="KW-0812">Transmembrane</keyword>
<name>F4QEC8_CACFS</name>
<dbReference type="EMBL" id="GL883029">
    <property type="protein sequence ID" value="EGG14075.1"/>
    <property type="molecule type" value="Genomic_DNA"/>
</dbReference>
<dbReference type="PANTHER" id="PTHR11266">
    <property type="entry name" value="PEROXISOMAL MEMBRANE PROTEIN 2, PXMP2 MPV17"/>
    <property type="match status" value="1"/>
</dbReference>
<evidence type="ECO:0000256" key="1">
    <source>
        <dbReference type="ARBA" id="ARBA00004141"/>
    </source>
</evidence>
<comment type="similarity">
    <text evidence="2 6">Belongs to the peroxisomal membrane protein PXMP2/4 family.</text>
</comment>
<gene>
    <name evidence="7" type="ORF">DFA_11838</name>
</gene>
<evidence type="ECO:0000256" key="6">
    <source>
        <dbReference type="RuleBase" id="RU363053"/>
    </source>
</evidence>
<evidence type="ECO:0000256" key="3">
    <source>
        <dbReference type="ARBA" id="ARBA00022692"/>
    </source>
</evidence>
<evidence type="ECO:0000256" key="4">
    <source>
        <dbReference type="ARBA" id="ARBA00022989"/>
    </source>
</evidence>
<keyword evidence="8" id="KW-1185">Reference proteome</keyword>
<protein>
    <submittedName>
        <fullName evidence="7">Pmp22 family protein</fullName>
    </submittedName>
</protein>
<dbReference type="AlphaFoldDB" id="F4QEC8"/>
<dbReference type="OrthoDB" id="10267969at2759"/>
<dbReference type="Pfam" id="PF04117">
    <property type="entry name" value="Mpv17_PMP22"/>
    <property type="match status" value="1"/>
</dbReference>
<evidence type="ECO:0000256" key="5">
    <source>
        <dbReference type="ARBA" id="ARBA00023136"/>
    </source>
</evidence>
<feature type="transmembrane region" description="Helical" evidence="6">
    <location>
        <begin position="177"/>
        <end position="197"/>
    </location>
</feature>
<proteinExistence type="inferred from homology"/>
<accession>F4QEC8</accession>